<accession>R9NWD1</accession>
<organism evidence="4 5">
    <name type="scientific">Pseudozyma hubeiensis (strain SY62)</name>
    <name type="common">Yeast</name>
    <dbReference type="NCBI Taxonomy" id="1305764"/>
    <lineage>
        <taxon>Eukaryota</taxon>
        <taxon>Fungi</taxon>
        <taxon>Dikarya</taxon>
        <taxon>Basidiomycota</taxon>
        <taxon>Ustilaginomycotina</taxon>
        <taxon>Ustilaginomycetes</taxon>
        <taxon>Ustilaginales</taxon>
        <taxon>Ustilaginaceae</taxon>
        <taxon>Pseudozyma</taxon>
    </lineage>
</organism>
<dbReference type="GO" id="GO:0005739">
    <property type="term" value="C:mitochondrion"/>
    <property type="evidence" value="ECO:0007669"/>
    <property type="project" value="TreeGrafter"/>
</dbReference>
<dbReference type="STRING" id="1305764.R9NWD1"/>
<dbReference type="InterPro" id="IPR056798">
    <property type="entry name" value="ADH_Fe_C"/>
</dbReference>
<proteinExistence type="predicted"/>
<dbReference type="Proteomes" id="UP000014071">
    <property type="component" value="Unassembled WGS sequence"/>
</dbReference>
<sequence length="446" mass="47932">MCCGVIDAHLDELDHRCCQAASEQSLAIMAASSVTGVYRNTLLQAVYFGPGSIATSLPSAIETLNLKNKKAFILTGKSLATKTKVIERVQQILSSKGYYSGETYFDIGEHAPVAGIREAVERIKRSNADVIVAVGGGSPIDAAKAVSFYCHQEEHGEESARNPLTHPDLFIPTIAVPTTLSVAETTQNAGFKSEEGHKIGVSSKNLVPRAIIYDAELTLDTPERLWLSTGIRALDHAVEYLYRPDTHPLLRPSVQSAIRDIFTYLPLSKTEPQNLDVRQKLQLACFNSLWPEARSGALGLSHGLGHKLGATYGIGHGITSCITLGATIRFTANFLNTPLLHLQNLADTLPFIPAPYNPNPTPLGPSVGSGSTDPTESELKVLREKATAVGDAVQKLVDDLGLHSTLKGCGLDAQQPEIVATKTTGEAKKGSEYWHGVKGILDSVYE</sequence>
<dbReference type="RefSeq" id="XP_012186470.1">
    <property type="nucleotide sequence ID" value="XM_012331080.1"/>
</dbReference>
<dbReference type="PROSITE" id="PS00060">
    <property type="entry name" value="ADH_IRON_2"/>
    <property type="match status" value="1"/>
</dbReference>
<keyword evidence="5" id="KW-1185">Reference proteome</keyword>
<dbReference type="SUPFAM" id="SSF56796">
    <property type="entry name" value="Dehydroquinate synthase-like"/>
    <property type="match status" value="1"/>
</dbReference>
<dbReference type="GeneID" id="24105749"/>
<dbReference type="Pfam" id="PF25137">
    <property type="entry name" value="ADH_Fe_C"/>
    <property type="match status" value="1"/>
</dbReference>
<evidence type="ECO:0000313" key="4">
    <source>
        <dbReference type="EMBL" id="GAC92883.1"/>
    </source>
</evidence>
<dbReference type="GO" id="GO:0046872">
    <property type="term" value="F:metal ion binding"/>
    <property type="evidence" value="ECO:0007669"/>
    <property type="project" value="InterPro"/>
</dbReference>
<dbReference type="InterPro" id="IPR001670">
    <property type="entry name" value="ADH_Fe/GldA"/>
</dbReference>
<dbReference type="eggNOG" id="KOG3857">
    <property type="taxonomic scope" value="Eukaryota"/>
</dbReference>
<dbReference type="Gene3D" id="3.40.50.1970">
    <property type="match status" value="1"/>
</dbReference>
<dbReference type="EMBL" id="DF238770">
    <property type="protein sequence ID" value="GAC92883.1"/>
    <property type="molecule type" value="Genomic_DNA"/>
</dbReference>
<reference evidence="5" key="1">
    <citation type="journal article" date="2013" name="Genome Announc.">
        <title>Draft genome sequence of the basidiomycetous yeast-like fungus Pseudozyma hubeiensis SY62, which produces an abundant amount of the biosurfactant mannosylerythritol lipids.</title>
        <authorList>
            <person name="Konishi M."/>
            <person name="Hatada Y."/>
            <person name="Horiuchi J."/>
        </authorList>
    </citation>
    <scope>NUCLEOTIDE SEQUENCE [LARGE SCALE GENOMIC DNA]</scope>
    <source>
        <strain evidence="5">SY62</strain>
    </source>
</reference>
<evidence type="ECO:0000259" key="3">
    <source>
        <dbReference type="Pfam" id="PF25137"/>
    </source>
</evidence>
<dbReference type="PANTHER" id="PTHR11496">
    <property type="entry name" value="ALCOHOL DEHYDROGENASE"/>
    <property type="match status" value="1"/>
</dbReference>
<dbReference type="AlphaFoldDB" id="R9NWD1"/>
<dbReference type="GO" id="GO:0004022">
    <property type="term" value="F:alcohol dehydrogenase (NAD+) activity"/>
    <property type="evidence" value="ECO:0007669"/>
    <property type="project" value="TreeGrafter"/>
</dbReference>
<gene>
    <name evidence="4" type="ORF">PHSY_000441</name>
</gene>
<protein>
    <submittedName>
        <fullName evidence="4">Maleylacetate reductase</fullName>
    </submittedName>
</protein>
<dbReference type="InterPro" id="IPR018211">
    <property type="entry name" value="ADH_Fe_CS"/>
</dbReference>
<feature type="domain" description="Fe-containing alcohol dehydrogenase-like C-terminal" evidence="3">
    <location>
        <begin position="228"/>
        <end position="335"/>
    </location>
</feature>
<dbReference type="CDD" id="cd08192">
    <property type="entry name" value="MAR-like"/>
    <property type="match status" value="1"/>
</dbReference>
<dbReference type="HOGENOM" id="CLU_007207_0_2_1"/>
<dbReference type="OrthoDB" id="3360544at2759"/>
<keyword evidence="1" id="KW-0560">Oxidoreductase</keyword>
<dbReference type="InterPro" id="IPR039697">
    <property type="entry name" value="Alcohol_dehydrogenase_Fe"/>
</dbReference>
<evidence type="ECO:0000313" key="5">
    <source>
        <dbReference type="Proteomes" id="UP000014071"/>
    </source>
</evidence>
<name>R9NWD1_PSEHS</name>
<dbReference type="PANTHER" id="PTHR11496:SF97">
    <property type="entry name" value="ALCOHOL DEHYDROGENASE IRON-TYPE_GLYCEROL DEHYDROGENASE GLDA DOMAIN-CONTAINING PROTEIN"/>
    <property type="match status" value="1"/>
</dbReference>
<dbReference type="Gene3D" id="1.20.1090.10">
    <property type="entry name" value="Dehydroquinate synthase-like - alpha domain"/>
    <property type="match status" value="1"/>
</dbReference>
<evidence type="ECO:0000256" key="1">
    <source>
        <dbReference type="ARBA" id="ARBA00023002"/>
    </source>
</evidence>
<dbReference type="Pfam" id="PF00465">
    <property type="entry name" value="Fe-ADH"/>
    <property type="match status" value="1"/>
</dbReference>
<evidence type="ECO:0000259" key="2">
    <source>
        <dbReference type="Pfam" id="PF00465"/>
    </source>
</evidence>
<feature type="domain" description="Alcohol dehydrogenase iron-type/glycerol dehydrogenase GldA" evidence="2">
    <location>
        <begin position="45"/>
        <end position="214"/>
    </location>
</feature>